<feature type="binding site" evidence="8">
    <location>
        <position position="114"/>
    </location>
    <ligand>
        <name>Mg(2+)</name>
        <dbReference type="ChEBI" id="CHEBI:18420"/>
    </ligand>
</feature>
<keyword evidence="6 8" id="KW-0378">Hydrolase</keyword>
<dbReference type="Gene3D" id="1.10.1520.10">
    <property type="entry name" value="Ribonuclease III domain"/>
    <property type="match status" value="1"/>
</dbReference>
<evidence type="ECO:0000256" key="3">
    <source>
        <dbReference type="ARBA" id="ARBA00022664"/>
    </source>
</evidence>
<feature type="active site" evidence="8">
    <location>
        <position position="117"/>
    </location>
</feature>
<dbReference type="Pfam" id="PF14622">
    <property type="entry name" value="Ribonucleas_3_3"/>
    <property type="match status" value="1"/>
</dbReference>
<keyword evidence="4 8" id="KW-0540">Nuclease</keyword>
<dbReference type="InterPro" id="IPR014720">
    <property type="entry name" value="dsRBD_dom"/>
</dbReference>
<dbReference type="SUPFAM" id="SSF54768">
    <property type="entry name" value="dsRNA-binding domain-like"/>
    <property type="match status" value="1"/>
</dbReference>
<feature type="domain" description="RNase III" evidence="10">
    <location>
        <begin position="4"/>
        <end position="128"/>
    </location>
</feature>
<dbReference type="GO" id="GO:0004525">
    <property type="term" value="F:ribonuclease III activity"/>
    <property type="evidence" value="ECO:0007669"/>
    <property type="project" value="UniProtKB-UniRule"/>
</dbReference>
<dbReference type="Gene3D" id="3.30.160.20">
    <property type="match status" value="1"/>
</dbReference>
<evidence type="ECO:0000256" key="6">
    <source>
        <dbReference type="ARBA" id="ARBA00022801"/>
    </source>
</evidence>
<dbReference type="GO" id="GO:0019843">
    <property type="term" value="F:rRNA binding"/>
    <property type="evidence" value="ECO:0007669"/>
    <property type="project" value="UniProtKB-KW"/>
</dbReference>
<name>A0A084U3P2_MALIO</name>
<keyword evidence="8" id="KW-0460">Magnesium</keyword>
<evidence type="ECO:0000259" key="10">
    <source>
        <dbReference type="PROSITE" id="PS50142"/>
    </source>
</evidence>
<dbReference type="CDD" id="cd00593">
    <property type="entry name" value="RIBOc"/>
    <property type="match status" value="1"/>
</dbReference>
<dbReference type="Proteomes" id="UP000028523">
    <property type="component" value="Unassembled WGS sequence"/>
</dbReference>
<evidence type="ECO:0000256" key="5">
    <source>
        <dbReference type="ARBA" id="ARBA00022759"/>
    </source>
</evidence>
<keyword evidence="8" id="KW-0963">Cytoplasm</keyword>
<dbReference type="PROSITE" id="PS50142">
    <property type="entry name" value="RNASE_3_2"/>
    <property type="match status" value="1"/>
</dbReference>
<dbReference type="InterPro" id="IPR036389">
    <property type="entry name" value="RNase_III_sf"/>
</dbReference>
<evidence type="ECO:0000256" key="4">
    <source>
        <dbReference type="ARBA" id="ARBA00022722"/>
    </source>
</evidence>
<dbReference type="EC" id="3.1.26.3" evidence="8"/>
<dbReference type="InterPro" id="IPR011907">
    <property type="entry name" value="RNase_III"/>
</dbReference>
<keyword evidence="8" id="KW-0699">rRNA-binding</keyword>
<dbReference type="GO" id="GO:0008033">
    <property type="term" value="P:tRNA processing"/>
    <property type="evidence" value="ECO:0007669"/>
    <property type="project" value="UniProtKB-KW"/>
</dbReference>
<evidence type="ECO:0000256" key="7">
    <source>
        <dbReference type="ARBA" id="ARBA00022884"/>
    </source>
</evidence>
<evidence type="ECO:0000313" key="11">
    <source>
        <dbReference type="EMBL" id="KFB07578.1"/>
    </source>
</evidence>
<dbReference type="GO" id="GO:0006397">
    <property type="term" value="P:mRNA processing"/>
    <property type="evidence" value="ECO:0007669"/>
    <property type="project" value="UniProtKB-UniRule"/>
</dbReference>
<protein>
    <recommendedName>
        <fullName evidence="8">Ribonuclease 3</fullName>
        <ecNumber evidence="8">3.1.26.3</ecNumber>
    </recommendedName>
    <alternativeName>
        <fullName evidence="8">Ribonuclease III</fullName>
        <shortName evidence="8">RNase III</shortName>
    </alternativeName>
</protein>
<keyword evidence="5 8" id="KW-0255">Endonuclease</keyword>
<dbReference type="HAMAP" id="MF_00104">
    <property type="entry name" value="RNase_III"/>
    <property type="match status" value="1"/>
</dbReference>
<dbReference type="RefSeq" id="WP_036451953.1">
    <property type="nucleotide sequence ID" value="NZ_AWQU01000077.1"/>
</dbReference>
<comment type="subunit">
    <text evidence="8">Homodimer.</text>
</comment>
<evidence type="ECO:0000256" key="8">
    <source>
        <dbReference type="HAMAP-Rule" id="MF_00104"/>
    </source>
</evidence>
<evidence type="ECO:0000259" key="9">
    <source>
        <dbReference type="PROSITE" id="PS50137"/>
    </source>
</evidence>
<dbReference type="Pfam" id="PF00035">
    <property type="entry name" value="dsrm"/>
    <property type="match status" value="1"/>
</dbReference>
<reference evidence="11 12" key="1">
    <citation type="journal article" date="2014" name="PLoS ONE">
        <title>Reduction of Hydrogen Peroxide Accumulation and Toxicity by a Catalase from Mycoplasma iowae.</title>
        <authorList>
            <person name="Pritchard R.E."/>
            <person name="Prassinos A.J."/>
            <person name="Osborne J.D."/>
            <person name="Raviv Z."/>
            <person name="Balish M.F."/>
        </authorList>
    </citation>
    <scope>NUCLEOTIDE SEQUENCE [LARGE SCALE GENOMIC DNA]</scope>
    <source>
        <strain evidence="11 12">DK-CPA</strain>
    </source>
</reference>
<dbReference type="GO" id="GO:0003725">
    <property type="term" value="F:double-stranded RNA binding"/>
    <property type="evidence" value="ECO:0007669"/>
    <property type="project" value="TreeGrafter"/>
</dbReference>
<dbReference type="PROSITE" id="PS50137">
    <property type="entry name" value="DS_RBD"/>
    <property type="match status" value="1"/>
</dbReference>
<keyword evidence="8" id="KW-0479">Metal-binding</keyword>
<dbReference type="PANTHER" id="PTHR11207">
    <property type="entry name" value="RIBONUCLEASE III"/>
    <property type="match status" value="1"/>
</dbReference>
<comment type="subcellular location">
    <subcellularLocation>
        <location evidence="8">Cytoplasm</location>
    </subcellularLocation>
</comment>
<dbReference type="AlphaFoldDB" id="A0A084U3P2"/>
<dbReference type="PANTHER" id="PTHR11207:SF0">
    <property type="entry name" value="RIBONUCLEASE 3"/>
    <property type="match status" value="1"/>
</dbReference>
<keyword evidence="3 8" id="KW-0507">mRNA processing</keyword>
<comment type="cofactor">
    <cofactor evidence="8">
        <name>Mg(2+)</name>
        <dbReference type="ChEBI" id="CHEBI:18420"/>
    </cofactor>
</comment>
<evidence type="ECO:0000256" key="1">
    <source>
        <dbReference type="ARBA" id="ARBA00000109"/>
    </source>
</evidence>
<keyword evidence="8" id="KW-0698">rRNA processing</keyword>
<dbReference type="GO" id="GO:0046872">
    <property type="term" value="F:metal ion binding"/>
    <property type="evidence" value="ECO:0007669"/>
    <property type="project" value="UniProtKB-KW"/>
</dbReference>
<feature type="domain" description="DRBM" evidence="9">
    <location>
        <begin position="154"/>
        <end position="225"/>
    </location>
</feature>
<comment type="catalytic activity">
    <reaction evidence="1 8">
        <text>Endonucleolytic cleavage to 5'-phosphomonoester.</text>
        <dbReference type="EC" id="3.1.26.3"/>
    </reaction>
</comment>
<keyword evidence="8" id="KW-0819">tRNA processing</keyword>
<feature type="binding site" evidence="8">
    <location>
        <position position="117"/>
    </location>
    <ligand>
        <name>Mg(2+)</name>
        <dbReference type="ChEBI" id="CHEBI:18420"/>
    </ligand>
</feature>
<dbReference type="GO" id="GO:0010468">
    <property type="term" value="P:regulation of gene expression"/>
    <property type="evidence" value="ECO:0007669"/>
    <property type="project" value="TreeGrafter"/>
</dbReference>
<feature type="active site" evidence="8">
    <location>
        <position position="49"/>
    </location>
</feature>
<dbReference type="InterPro" id="IPR000999">
    <property type="entry name" value="RNase_III_dom"/>
</dbReference>
<accession>A0A084U3P2</accession>
<organism evidence="11 12">
    <name type="scientific">Malacoplasma iowae DK-CPA</name>
    <dbReference type="NCBI Taxonomy" id="1394179"/>
    <lineage>
        <taxon>Bacteria</taxon>
        <taxon>Bacillati</taxon>
        <taxon>Mycoplasmatota</taxon>
        <taxon>Mycoplasmoidales</taxon>
        <taxon>Mycoplasmoidaceae</taxon>
        <taxon>Malacoplasma</taxon>
    </lineage>
</organism>
<comment type="function">
    <text evidence="8">Digests double-stranded RNA. Involved in the processing of primary rRNA transcript to yield the immediate precursors to the large and small rRNAs (23S and 16S). Processes some mRNAs, and tRNAs when they are encoded in the rRNA operon. Processes pre-crRNA and tracrRNA of type II CRISPR loci if present in the organism.</text>
</comment>
<dbReference type="GO" id="GO:0005737">
    <property type="term" value="C:cytoplasm"/>
    <property type="evidence" value="ECO:0007669"/>
    <property type="project" value="UniProtKB-SubCell"/>
</dbReference>
<evidence type="ECO:0000256" key="2">
    <source>
        <dbReference type="ARBA" id="ARBA00010183"/>
    </source>
</evidence>
<keyword evidence="7 8" id="KW-0694">RNA-binding</keyword>
<dbReference type="SUPFAM" id="SSF69065">
    <property type="entry name" value="RNase III domain-like"/>
    <property type="match status" value="1"/>
</dbReference>
<comment type="caution">
    <text evidence="11">The sequence shown here is derived from an EMBL/GenBank/DDBJ whole genome shotgun (WGS) entry which is preliminary data.</text>
</comment>
<sequence>MYPVESLLRKLGIKTKNKHYYIEALTHNSYKNENRKIDYTYQRLEFLGDVIISKIISCYLFYKKLDEQEMTEIRKMLVSSATLKRASDELDLINYAFLGKGVNIETDTAKICEDIFESLMGAIYLDLGEIKVYEILKSTLIKYYESNRLNNVIDYKSKIQEIFQSGMATDKKVKNKILYVHTELENRKFKSTLSFNNVIYGVGIGNTKHEADINAARMAYEKYQR</sequence>
<dbReference type="EMBL" id="AWQU01000077">
    <property type="protein sequence ID" value="KFB07578.1"/>
    <property type="molecule type" value="Genomic_DNA"/>
</dbReference>
<gene>
    <name evidence="8 11" type="primary">rnc</name>
    <name evidence="11" type="ORF">P271_423</name>
</gene>
<feature type="binding site" evidence="8">
    <location>
        <position position="45"/>
    </location>
    <ligand>
        <name>Mg(2+)</name>
        <dbReference type="ChEBI" id="CHEBI:18420"/>
    </ligand>
</feature>
<keyword evidence="12" id="KW-1185">Reference proteome</keyword>
<dbReference type="GO" id="GO:0006364">
    <property type="term" value="P:rRNA processing"/>
    <property type="evidence" value="ECO:0007669"/>
    <property type="project" value="UniProtKB-UniRule"/>
</dbReference>
<proteinExistence type="inferred from homology"/>
<evidence type="ECO:0000313" key="12">
    <source>
        <dbReference type="Proteomes" id="UP000028523"/>
    </source>
</evidence>
<dbReference type="SMART" id="SM00535">
    <property type="entry name" value="RIBOc"/>
    <property type="match status" value="1"/>
</dbReference>
<comment type="similarity">
    <text evidence="2">Belongs to the ribonuclease III family.</text>
</comment>